<sequence length="96" mass="10608">MVSVKLTVETEHLQKYLGVQEIGERLCVSKWKGPLHIGCLFHHGDHIESINGFRPGTKDLFLQMLSSSIASEVTLVLTRNKKAAVFHLEGCSCGDS</sequence>
<evidence type="ECO:0000313" key="1">
    <source>
        <dbReference type="EMBL" id="KAG9462133.1"/>
    </source>
</evidence>
<evidence type="ECO:0000313" key="2">
    <source>
        <dbReference type="Proteomes" id="UP000770717"/>
    </source>
</evidence>
<name>A0A8J6BL01_ELECQ</name>
<keyword evidence="2" id="KW-1185">Reference proteome</keyword>
<dbReference type="OrthoDB" id="9900190at2759"/>
<comment type="caution">
    <text evidence="1">The sequence shown here is derived from an EMBL/GenBank/DDBJ whole genome shotgun (WGS) entry which is preliminary data.</text>
</comment>
<gene>
    <name evidence="1" type="ORF">GDO78_014843</name>
</gene>
<accession>A0A8J6BL01</accession>
<dbReference type="PANTHER" id="PTHR47014:SF1">
    <property type="entry name" value="PLECKSTRIN HOMOLOGY DOMAIN-CONTAINING FAMILY S MEMBER 1"/>
    <property type="match status" value="1"/>
</dbReference>
<evidence type="ECO:0008006" key="3">
    <source>
        <dbReference type="Google" id="ProtNLM"/>
    </source>
</evidence>
<dbReference type="AlphaFoldDB" id="A0A8J6BL01"/>
<proteinExistence type="predicted"/>
<dbReference type="InterPro" id="IPR042986">
    <property type="entry name" value="PLEKHS1"/>
</dbReference>
<reference evidence="1" key="1">
    <citation type="thesis" date="2020" institute="ProQuest LLC" country="789 East Eisenhower Parkway, Ann Arbor, MI, USA">
        <title>Comparative Genomics and Chromosome Evolution.</title>
        <authorList>
            <person name="Mudd A.B."/>
        </authorList>
    </citation>
    <scope>NUCLEOTIDE SEQUENCE</scope>
    <source>
        <strain evidence="1">HN-11 Male</strain>
        <tissue evidence="1">Kidney and liver</tissue>
    </source>
</reference>
<dbReference type="PANTHER" id="PTHR47014">
    <property type="entry name" value="PLECKSTRIN HOMOLOGY DOMAIN-CONTAINING FAMILY S MEMBER 1"/>
    <property type="match status" value="1"/>
</dbReference>
<dbReference type="Proteomes" id="UP000770717">
    <property type="component" value="Unassembled WGS sequence"/>
</dbReference>
<organism evidence="1 2">
    <name type="scientific">Eleutherodactylus coqui</name>
    <name type="common">Puerto Rican coqui</name>
    <dbReference type="NCBI Taxonomy" id="57060"/>
    <lineage>
        <taxon>Eukaryota</taxon>
        <taxon>Metazoa</taxon>
        <taxon>Chordata</taxon>
        <taxon>Craniata</taxon>
        <taxon>Vertebrata</taxon>
        <taxon>Euteleostomi</taxon>
        <taxon>Amphibia</taxon>
        <taxon>Batrachia</taxon>
        <taxon>Anura</taxon>
        <taxon>Neobatrachia</taxon>
        <taxon>Hyloidea</taxon>
        <taxon>Eleutherodactylidae</taxon>
        <taxon>Eleutherodactylinae</taxon>
        <taxon>Eleutherodactylus</taxon>
        <taxon>Eleutherodactylus</taxon>
    </lineage>
</organism>
<dbReference type="EMBL" id="WNTK01013340">
    <property type="protein sequence ID" value="KAG9462133.1"/>
    <property type="molecule type" value="Genomic_DNA"/>
</dbReference>
<protein>
    <recommendedName>
        <fullName evidence="3">PDZ domain-containing protein</fullName>
    </recommendedName>
</protein>